<comment type="function">
    <text evidence="1">The light-harvesting complex (LHC) functions as a light receptor, it captures and delivers excitation energy to photosystems with which it is closely associated. Energy is transferred from the carotenoid and chlorophyll C (or B) to chlorophyll A and the photosynthetic reaction centers where it is used to synthesize ATP and reducing power.</text>
</comment>
<feature type="binding site" evidence="8">
    <location>
        <position position="195"/>
    </location>
    <ligand>
        <name>chlorophyll a</name>
        <dbReference type="ChEBI" id="CHEBI:58416"/>
        <label>1</label>
    </ligand>
</feature>
<dbReference type="GO" id="GO:0030076">
    <property type="term" value="C:light-harvesting complex"/>
    <property type="evidence" value="ECO:0007669"/>
    <property type="project" value="UniProtKB-KW"/>
</dbReference>
<feature type="binding site" evidence="8">
    <location>
        <position position="131"/>
    </location>
    <ligand>
        <name>chlorophyll a</name>
        <dbReference type="ChEBI" id="CHEBI:58416"/>
        <label>1</label>
    </ligand>
</feature>
<dbReference type="InterPro" id="IPR022796">
    <property type="entry name" value="Chloroa_b-bind"/>
</dbReference>
<evidence type="ECO:0000256" key="4">
    <source>
        <dbReference type="ARBA" id="ARBA00022528"/>
    </source>
</evidence>
<evidence type="ECO:0000256" key="8">
    <source>
        <dbReference type="PIRSR" id="PIRSR601344-1"/>
    </source>
</evidence>
<organism evidence="10">
    <name type="scientific">Helicotheca tamesis</name>
    <dbReference type="NCBI Taxonomy" id="374047"/>
    <lineage>
        <taxon>Eukaryota</taxon>
        <taxon>Sar</taxon>
        <taxon>Stramenopiles</taxon>
        <taxon>Ochrophyta</taxon>
        <taxon>Bacillariophyta</taxon>
        <taxon>Mediophyceae</taxon>
        <taxon>Lithodesmiophycidae</taxon>
        <taxon>Lithodesmiales</taxon>
        <taxon>Lithodesmiaceae</taxon>
        <taxon>Helicotheca</taxon>
    </lineage>
</organism>
<protein>
    <recommendedName>
        <fullName evidence="11">Plastid light harvesting protein</fullName>
    </recommendedName>
</protein>
<feature type="binding site" evidence="8">
    <location>
        <position position="201"/>
    </location>
    <ligand>
        <name>chlorophyll a</name>
        <dbReference type="ChEBI" id="CHEBI:58416"/>
        <label>1</label>
    </ligand>
</feature>
<evidence type="ECO:0000256" key="7">
    <source>
        <dbReference type="ARBA" id="ARBA00023243"/>
    </source>
</evidence>
<keyword evidence="4" id="KW-0150">Chloroplast</keyword>
<evidence type="ECO:0000256" key="5">
    <source>
        <dbReference type="ARBA" id="ARBA00022531"/>
    </source>
</evidence>
<proteinExistence type="inferred from homology"/>
<dbReference type="AlphaFoldDB" id="A0A7S2HHN0"/>
<keyword evidence="7" id="KW-0437">Light-harvesting polypeptide</keyword>
<evidence type="ECO:0000256" key="9">
    <source>
        <dbReference type="SAM" id="SignalP"/>
    </source>
</evidence>
<comment type="similarity">
    <text evidence="3">Belongs to the fucoxanthin chlorophyll protein family.</text>
</comment>
<dbReference type="EMBL" id="HBGV01009090">
    <property type="protein sequence ID" value="CAD9490939.1"/>
    <property type="molecule type" value="Transcribed_RNA"/>
</dbReference>
<feature type="binding site" evidence="8">
    <location>
        <position position="88"/>
    </location>
    <ligand>
        <name>chlorophyll a</name>
        <dbReference type="ChEBI" id="CHEBI:58416"/>
        <label>1</label>
    </ligand>
</feature>
<dbReference type="GO" id="GO:0009765">
    <property type="term" value="P:photosynthesis, light harvesting"/>
    <property type="evidence" value="ECO:0007669"/>
    <property type="project" value="InterPro"/>
</dbReference>
<evidence type="ECO:0000313" key="10">
    <source>
        <dbReference type="EMBL" id="CAD9490939.1"/>
    </source>
</evidence>
<keyword evidence="8" id="KW-0157">Chromophore</keyword>
<dbReference type="GO" id="GO:0016020">
    <property type="term" value="C:membrane"/>
    <property type="evidence" value="ECO:0007669"/>
    <property type="project" value="InterPro"/>
</dbReference>
<feature type="binding site" evidence="8">
    <location>
        <position position="213"/>
    </location>
    <ligand>
        <name>chlorophyll a</name>
        <dbReference type="ChEBI" id="CHEBI:58416"/>
        <label>1</label>
    </ligand>
</feature>
<feature type="binding site" evidence="8">
    <location>
        <position position="196"/>
    </location>
    <ligand>
        <name>chlorophyll a</name>
        <dbReference type="ChEBI" id="CHEBI:58416"/>
        <label>1</label>
    </ligand>
</feature>
<comment type="subcellular location">
    <subcellularLocation>
        <location evidence="2">Plastid</location>
        <location evidence="2">Chloroplast</location>
    </subcellularLocation>
</comment>
<gene>
    <name evidence="10" type="ORF">HTAM1171_LOCUS5621</name>
</gene>
<evidence type="ECO:0000256" key="3">
    <source>
        <dbReference type="ARBA" id="ARBA00005933"/>
    </source>
</evidence>
<feature type="binding site" description="axial binding residue" evidence="8">
    <location>
        <position position="155"/>
    </location>
    <ligand>
        <name>chlorophyll b</name>
        <dbReference type="ChEBI" id="CHEBI:61721"/>
        <label>1</label>
    </ligand>
    <ligandPart>
        <name>Mg</name>
        <dbReference type="ChEBI" id="CHEBI:25107"/>
    </ligandPart>
</feature>
<evidence type="ECO:0000256" key="2">
    <source>
        <dbReference type="ARBA" id="ARBA00004229"/>
    </source>
</evidence>
<dbReference type="PANTHER" id="PTHR21649">
    <property type="entry name" value="CHLOROPHYLL A/B BINDING PROTEIN"/>
    <property type="match status" value="1"/>
</dbReference>
<name>A0A7S2HHN0_9STRA</name>
<dbReference type="GO" id="GO:0016168">
    <property type="term" value="F:chlorophyll binding"/>
    <property type="evidence" value="ECO:0007669"/>
    <property type="project" value="UniProtKB-KW"/>
</dbReference>
<dbReference type="SUPFAM" id="SSF103511">
    <property type="entry name" value="Chlorophyll a-b binding protein"/>
    <property type="match status" value="1"/>
</dbReference>
<feature type="chain" id="PRO_5031007852" description="Plastid light harvesting protein" evidence="9">
    <location>
        <begin position="19"/>
        <end position="233"/>
    </location>
</feature>
<dbReference type="GO" id="GO:0009507">
    <property type="term" value="C:chloroplast"/>
    <property type="evidence" value="ECO:0007669"/>
    <property type="project" value="UniProtKB-SubCell"/>
</dbReference>
<keyword evidence="6" id="KW-0934">Plastid</keyword>
<dbReference type="InterPro" id="IPR001344">
    <property type="entry name" value="Chloro_AB-bd_pln"/>
</dbReference>
<evidence type="ECO:0008006" key="11">
    <source>
        <dbReference type="Google" id="ProtNLM"/>
    </source>
</evidence>
<feature type="binding site" evidence="8">
    <location>
        <position position="91"/>
    </location>
    <ligand>
        <name>chlorophyll a</name>
        <dbReference type="ChEBI" id="CHEBI:58416"/>
        <label>1</label>
    </ligand>
</feature>
<keyword evidence="8" id="KW-0148">Chlorophyll</keyword>
<feature type="binding site" description="axial binding residue" evidence="8">
    <location>
        <position position="93"/>
    </location>
    <ligand>
        <name>chlorophyll b</name>
        <dbReference type="ChEBI" id="CHEBI:61721"/>
        <label>1</label>
    </ligand>
    <ligandPart>
        <name>Mg</name>
        <dbReference type="ChEBI" id="CHEBI:25107"/>
    </ligandPart>
</feature>
<dbReference type="Pfam" id="PF00504">
    <property type="entry name" value="Chloroa_b-bind"/>
    <property type="match status" value="1"/>
</dbReference>
<keyword evidence="9" id="KW-0732">Signal</keyword>
<evidence type="ECO:0000256" key="6">
    <source>
        <dbReference type="ARBA" id="ARBA00022640"/>
    </source>
</evidence>
<dbReference type="Gene3D" id="1.10.3460.10">
    <property type="entry name" value="Chlorophyll a/b binding protein domain"/>
    <property type="match status" value="1"/>
</dbReference>
<accession>A0A7S2HHN0</accession>
<sequence>MKLSIVTAFLASCGAASAFAPSTNMATRTASSSALQMADKNADDMSKALPFAPRPKILDGALPGDVGFDPFGFAGADKESLINMREAEIKHARLAMLAVVGWPLAELWDQKIASFFGLESALTSTGSSPSLLNGGLDKIEPEYWLIVGAIAAWFELDSKETKEKKGKDYAPGDCGFDPLNLFPEDKAGQFEMQVKEIKHGRIAMMALLGFVVQEALYRTPVTAETPFFFQPIF</sequence>
<keyword evidence="5" id="KW-0602">Photosynthesis</keyword>
<reference evidence="10" key="1">
    <citation type="submission" date="2021-01" db="EMBL/GenBank/DDBJ databases">
        <authorList>
            <person name="Corre E."/>
            <person name="Pelletier E."/>
            <person name="Niang G."/>
            <person name="Scheremetjew M."/>
            <person name="Finn R."/>
            <person name="Kale V."/>
            <person name="Holt S."/>
            <person name="Cochrane G."/>
            <person name="Meng A."/>
            <person name="Brown T."/>
            <person name="Cohen L."/>
        </authorList>
    </citation>
    <scope>NUCLEOTIDE SEQUENCE</scope>
    <source>
        <strain evidence="10">CCMP826</strain>
    </source>
</reference>
<evidence type="ECO:0000256" key="1">
    <source>
        <dbReference type="ARBA" id="ARBA00004022"/>
    </source>
</evidence>
<feature type="signal peptide" evidence="9">
    <location>
        <begin position="1"/>
        <end position="18"/>
    </location>
</feature>